<proteinExistence type="predicted"/>
<comment type="caution">
    <text evidence="2">The sequence shown here is derived from an EMBL/GenBank/DDBJ whole genome shotgun (WGS) entry which is preliminary data.</text>
</comment>
<dbReference type="InterPro" id="IPR050177">
    <property type="entry name" value="Lipid_A_modif_metabolic_enz"/>
</dbReference>
<dbReference type="Gene3D" id="3.40.50.720">
    <property type="entry name" value="NAD(P)-binding Rossmann-like Domain"/>
    <property type="match status" value="1"/>
</dbReference>
<evidence type="ECO:0000313" key="3">
    <source>
        <dbReference type="Proteomes" id="UP001500466"/>
    </source>
</evidence>
<dbReference type="SUPFAM" id="SSF51735">
    <property type="entry name" value="NAD(P)-binding Rossmann-fold domains"/>
    <property type="match status" value="1"/>
</dbReference>
<dbReference type="Pfam" id="PF01370">
    <property type="entry name" value="Epimerase"/>
    <property type="match status" value="1"/>
</dbReference>
<feature type="domain" description="NAD-dependent epimerase/dehydratase" evidence="1">
    <location>
        <begin position="5"/>
        <end position="233"/>
    </location>
</feature>
<dbReference type="EMBL" id="BAABHS010000022">
    <property type="protein sequence ID" value="GAA4980472.1"/>
    <property type="molecule type" value="Genomic_DNA"/>
</dbReference>
<dbReference type="PANTHER" id="PTHR43245">
    <property type="entry name" value="BIFUNCTIONAL POLYMYXIN RESISTANCE PROTEIN ARNA"/>
    <property type="match status" value="1"/>
</dbReference>
<accession>A0ABP9HWI3</accession>
<gene>
    <name evidence="2" type="ORF">GCM10023205_56920</name>
</gene>
<evidence type="ECO:0000313" key="2">
    <source>
        <dbReference type="EMBL" id="GAA4980472.1"/>
    </source>
</evidence>
<organism evidence="2 3">
    <name type="scientific">Yinghuangia aomiensis</name>
    <dbReference type="NCBI Taxonomy" id="676205"/>
    <lineage>
        <taxon>Bacteria</taxon>
        <taxon>Bacillati</taxon>
        <taxon>Actinomycetota</taxon>
        <taxon>Actinomycetes</taxon>
        <taxon>Kitasatosporales</taxon>
        <taxon>Streptomycetaceae</taxon>
        <taxon>Yinghuangia</taxon>
    </lineage>
</organism>
<evidence type="ECO:0000259" key="1">
    <source>
        <dbReference type="Pfam" id="PF01370"/>
    </source>
</evidence>
<name>A0ABP9HWI3_9ACTN</name>
<dbReference type="InterPro" id="IPR036291">
    <property type="entry name" value="NAD(P)-bd_dom_sf"/>
</dbReference>
<protein>
    <submittedName>
        <fullName evidence="2">NAD-dependent epimerase/dehydratase family protein</fullName>
    </submittedName>
</protein>
<dbReference type="Proteomes" id="UP001500466">
    <property type="component" value="Unassembled WGS sequence"/>
</dbReference>
<dbReference type="PANTHER" id="PTHR43245:SF52">
    <property type="entry name" value="NAD-DEPENDENT EPIMERASE_DEHYDRATASE"/>
    <property type="match status" value="1"/>
</dbReference>
<dbReference type="RefSeq" id="WP_345678565.1">
    <property type="nucleotide sequence ID" value="NZ_BAABHS010000022.1"/>
</dbReference>
<reference evidence="3" key="1">
    <citation type="journal article" date="2019" name="Int. J. Syst. Evol. Microbiol.">
        <title>The Global Catalogue of Microorganisms (GCM) 10K type strain sequencing project: providing services to taxonomists for standard genome sequencing and annotation.</title>
        <authorList>
            <consortium name="The Broad Institute Genomics Platform"/>
            <consortium name="The Broad Institute Genome Sequencing Center for Infectious Disease"/>
            <person name="Wu L."/>
            <person name="Ma J."/>
        </authorList>
    </citation>
    <scope>NUCLEOTIDE SEQUENCE [LARGE SCALE GENOMIC DNA]</scope>
    <source>
        <strain evidence="3">JCM 17986</strain>
    </source>
</reference>
<sequence length="361" mass="38103">MSKVVLVTGVTRDLGSRFARLVRGMPGVERVVGVDAVEPRHELDGVEFVLADIRNPMIAKVVASAGVDTVVHLSPAETPPTGYPGTAVSAKETNVIGTMQLLAACQKAPSIRTLVVRSTTAVYGASPRDPAIFEEDMEPRVPPTSGWAKDAVEVEGYVRGFARRRPDVAVSVLRFAPILGPTISSPMADYFGLALLPTVLGYDPRLQFLHEEDALDALRVAMAAWQPGTYNIAADGVLLLSQAARRLGRPAVPVPSPAVGLVGQGLRRVGAADLSAEQVRLLTHGRVVDASRARERLGFVPRRTTAETFEDFVRGRGLRGLAAPERVGRLSDQIASLLAAGAAQAGAGQASAGQARRSADG</sequence>
<dbReference type="InterPro" id="IPR001509">
    <property type="entry name" value="Epimerase_deHydtase"/>
</dbReference>
<keyword evidence="3" id="KW-1185">Reference proteome</keyword>